<dbReference type="EMBL" id="CP064791">
    <property type="protein sequence ID" value="QSG14154.1"/>
    <property type="molecule type" value="Genomic_DNA"/>
</dbReference>
<organism evidence="2 3">
    <name type="scientific">Halapricum desulfuricans</name>
    <dbReference type="NCBI Taxonomy" id="2841257"/>
    <lineage>
        <taxon>Archaea</taxon>
        <taxon>Methanobacteriati</taxon>
        <taxon>Methanobacteriota</taxon>
        <taxon>Stenosarchaea group</taxon>
        <taxon>Halobacteria</taxon>
        <taxon>Halobacteriales</taxon>
        <taxon>Haloarculaceae</taxon>
        <taxon>Halapricum</taxon>
    </lineage>
</organism>
<feature type="transmembrane region" description="Helical" evidence="1">
    <location>
        <begin position="45"/>
        <end position="64"/>
    </location>
</feature>
<evidence type="ECO:0000313" key="3">
    <source>
        <dbReference type="Proteomes" id="UP000663292"/>
    </source>
</evidence>
<keyword evidence="3" id="KW-1185">Reference proteome</keyword>
<accession>A0A897NNZ7</accession>
<dbReference type="AlphaFoldDB" id="A0A897NNZ7"/>
<evidence type="ECO:0000256" key="1">
    <source>
        <dbReference type="SAM" id="Phobius"/>
    </source>
</evidence>
<dbReference type="Proteomes" id="UP000663292">
    <property type="component" value="Chromosome"/>
</dbReference>
<evidence type="ECO:0000313" key="2">
    <source>
        <dbReference type="EMBL" id="QSG14154.1"/>
    </source>
</evidence>
<keyword evidence="1" id="KW-0472">Membrane</keyword>
<reference evidence="2 3" key="1">
    <citation type="submission" date="2020-11" db="EMBL/GenBank/DDBJ databases">
        <title>Carbohydrate-dependent, anaerobic sulfur respiration: A novel catabolism in halophilic archaea.</title>
        <authorList>
            <person name="Sorokin D.Y."/>
            <person name="Messina E."/>
            <person name="Smedile F."/>
            <person name="La Cono V."/>
            <person name="Hallsworth J.E."/>
            <person name="Yakimov M.M."/>
        </authorList>
    </citation>
    <scope>NUCLEOTIDE SEQUENCE [LARGE SCALE GENOMIC DNA]</scope>
    <source>
        <strain evidence="2 3">HSR-Est</strain>
    </source>
</reference>
<name>A0A897NNZ7_9EURY</name>
<protein>
    <submittedName>
        <fullName evidence="2">Uncharacterized protein</fullName>
    </submittedName>
</protein>
<proteinExistence type="predicted"/>
<dbReference type="RefSeq" id="WP_229122097.1">
    <property type="nucleotide sequence ID" value="NZ_CP064791.1"/>
</dbReference>
<feature type="transmembrane region" description="Helical" evidence="1">
    <location>
        <begin position="12"/>
        <end position="33"/>
    </location>
</feature>
<gene>
    <name evidence="2" type="ORF">HSEST_0607</name>
</gene>
<keyword evidence="1" id="KW-1133">Transmembrane helix</keyword>
<keyword evidence="1" id="KW-0812">Transmembrane</keyword>
<sequence>MARSEAIRERIAGSPVVLGATVISALILVGAALASRIGLPPREAFLPTGVAVFVLLMVASDLYVRQ</sequence>
<dbReference type="GeneID" id="68857247"/>